<evidence type="ECO:0000256" key="1">
    <source>
        <dbReference type="SAM" id="Phobius"/>
    </source>
</evidence>
<sequence length="407" mass="46178">MSDLLVNNKRFLILFMFYCLCSFLAVINPILAIYVFVCAGFFLALPEKLPVHVFVLAFPFFLLMLSFNFLNFDPIGGPDEQAFYQNFKLLNFGVLVENELDRLDGQIGFISSRNTFAGFLSLITVIDKLDFSPIMIVIANTFFWFLAISIWIKSIESYFIPKELTIITLVLLVAPSSAHWLGNFGKDVFSLALCMICAAKVLDKKWGWAIIVLAIASLVRPYAVVIVFALVLPFILNFKQVLAITFGSFITFIFAQYLLFKSVLIGVANSVITFVYIFISPNPVNASNWDYLSLNDGWQYSPILFTIEGIVFGAVLILSAFQFLLNRNNLSELFYKVYISIMFLCLILVFVGMLNLQRYGEAQMIGSLGDNFIRKKFVAFPFIAMITAIAFSKIHFYRAPVTVNHKY</sequence>
<accession>A0A5R9IPE6</accession>
<organism evidence="2 3">
    <name type="scientific">Thalassotalea litorea</name>
    <dbReference type="NCBI Taxonomy" id="2020715"/>
    <lineage>
        <taxon>Bacteria</taxon>
        <taxon>Pseudomonadati</taxon>
        <taxon>Pseudomonadota</taxon>
        <taxon>Gammaproteobacteria</taxon>
        <taxon>Alteromonadales</taxon>
        <taxon>Colwelliaceae</taxon>
        <taxon>Thalassotalea</taxon>
    </lineage>
</organism>
<feature type="transmembrane region" description="Helical" evidence="1">
    <location>
        <begin position="337"/>
        <end position="357"/>
    </location>
</feature>
<feature type="transmembrane region" description="Helical" evidence="1">
    <location>
        <begin position="241"/>
        <end position="260"/>
    </location>
</feature>
<feature type="transmembrane region" description="Helical" evidence="1">
    <location>
        <begin position="304"/>
        <end position="325"/>
    </location>
</feature>
<keyword evidence="1" id="KW-0472">Membrane</keyword>
<dbReference type="OrthoDB" id="2515554at2"/>
<keyword evidence="1" id="KW-1133">Transmembrane helix</keyword>
<proteinExistence type="predicted"/>
<keyword evidence="3" id="KW-1185">Reference proteome</keyword>
<comment type="caution">
    <text evidence="2">The sequence shown here is derived from an EMBL/GenBank/DDBJ whole genome shotgun (WGS) entry which is preliminary data.</text>
</comment>
<name>A0A5R9IPE6_9GAMM</name>
<feature type="transmembrane region" description="Helical" evidence="1">
    <location>
        <begin position="164"/>
        <end position="182"/>
    </location>
</feature>
<reference evidence="2 3" key="1">
    <citation type="submission" date="2019-05" db="EMBL/GenBank/DDBJ databases">
        <title>Genome sequences of Thalassotalea litorea 1K03283.</title>
        <authorList>
            <person name="Zhang D."/>
        </authorList>
    </citation>
    <scope>NUCLEOTIDE SEQUENCE [LARGE SCALE GENOMIC DNA]</scope>
    <source>
        <strain evidence="2 3">MCCC 1K03283</strain>
    </source>
</reference>
<feature type="transmembrane region" description="Helical" evidence="1">
    <location>
        <begin position="132"/>
        <end position="152"/>
    </location>
</feature>
<dbReference type="EMBL" id="VCBC01000008">
    <property type="protein sequence ID" value="TLU65096.1"/>
    <property type="molecule type" value="Genomic_DNA"/>
</dbReference>
<evidence type="ECO:0000313" key="2">
    <source>
        <dbReference type="EMBL" id="TLU65096.1"/>
    </source>
</evidence>
<evidence type="ECO:0000313" key="3">
    <source>
        <dbReference type="Proteomes" id="UP000307790"/>
    </source>
</evidence>
<feature type="transmembrane region" description="Helical" evidence="1">
    <location>
        <begin position="377"/>
        <end position="396"/>
    </location>
</feature>
<keyword evidence="1" id="KW-0812">Transmembrane</keyword>
<feature type="transmembrane region" description="Helical" evidence="1">
    <location>
        <begin position="51"/>
        <end position="70"/>
    </location>
</feature>
<dbReference type="RefSeq" id="WP_138319766.1">
    <property type="nucleotide sequence ID" value="NZ_VCBC01000008.1"/>
</dbReference>
<protein>
    <submittedName>
        <fullName evidence="2">Uncharacterized protein</fullName>
    </submittedName>
</protein>
<dbReference type="AlphaFoldDB" id="A0A5R9IPE6"/>
<feature type="transmembrane region" description="Helical" evidence="1">
    <location>
        <begin position="210"/>
        <end position="235"/>
    </location>
</feature>
<feature type="transmembrane region" description="Helical" evidence="1">
    <location>
        <begin position="267"/>
        <end position="284"/>
    </location>
</feature>
<dbReference type="Proteomes" id="UP000307790">
    <property type="component" value="Unassembled WGS sequence"/>
</dbReference>
<gene>
    <name evidence="2" type="ORF">FE810_09220</name>
</gene>
<feature type="transmembrane region" description="Helical" evidence="1">
    <location>
        <begin position="12"/>
        <end position="45"/>
    </location>
</feature>